<keyword evidence="3" id="KW-1185">Reference proteome</keyword>
<organism evidence="2 3">
    <name type="scientific">Phytophthora megakarya</name>
    <dbReference type="NCBI Taxonomy" id="4795"/>
    <lineage>
        <taxon>Eukaryota</taxon>
        <taxon>Sar</taxon>
        <taxon>Stramenopiles</taxon>
        <taxon>Oomycota</taxon>
        <taxon>Peronosporomycetes</taxon>
        <taxon>Peronosporales</taxon>
        <taxon>Peronosporaceae</taxon>
        <taxon>Phytophthora</taxon>
    </lineage>
</organism>
<protein>
    <recommendedName>
        <fullName evidence="4">Eukaryotic/viral aspartic protease</fullName>
    </recommendedName>
</protein>
<evidence type="ECO:0008006" key="4">
    <source>
        <dbReference type="Google" id="ProtNLM"/>
    </source>
</evidence>
<dbReference type="EMBL" id="NBNE01004690">
    <property type="protein sequence ID" value="OWZ04945.1"/>
    <property type="molecule type" value="Genomic_DNA"/>
</dbReference>
<evidence type="ECO:0000313" key="3">
    <source>
        <dbReference type="Proteomes" id="UP000198211"/>
    </source>
</evidence>
<feature type="region of interest" description="Disordered" evidence="1">
    <location>
        <begin position="149"/>
        <end position="179"/>
    </location>
</feature>
<accession>A0A225VHX6</accession>
<sequence length="196" mass="21642">MENAETMTTDTPMVAQSMMMQWKKNETRSQQQTTSNAMQLRKGCLPGLTTVVPKVTVASTTTSVTHTRTVMTDNSMDHVQRSEDWLSPYATATSRCKQVYDDGKYEDFTELTSLLRVKVDKKDLTPMLQRVVLGVKIFRTSFERRNCCQARDQGGGHPNDTTNDSDGCGGSHSSEDSGANVSLISAMYAKRLGTGP</sequence>
<proteinExistence type="predicted"/>
<dbReference type="Proteomes" id="UP000198211">
    <property type="component" value="Unassembled WGS sequence"/>
</dbReference>
<dbReference type="AlphaFoldDB" id="A0A225VHX6"/>
<evidence type="ECO:0000313" key="2">
    <source>
        <dbReference type="EMBL" id="OWZ04945.1"/>
    </source>
</evidence>
<reference evidence="3" key="1">
    <citation type="submission" date="2017-03" db="EMBL/GenBank/DDBJ databases">
        <title>Phytopthora megakarya and P. palmivora, two closely related causual agents of cacao black pod achieved similar genome size and gene model numbers by different mechanisms.</title>
        <authorList>
            <person name="Ali S."/>
            <person name="Shao J."/>
            <person name="Larry D.J."/>
            <person name="Kronmiller B."/>
            <person name="Shen D."/>
            <person name="Strem M.D."/>
            <person name="Melnick R.L."/>
            <person name="Guiltinan M.J."/>
            <person name="Tyler B.M."/>
            <person name="Meinhardt L.W."/>
            <person name="Bailey B.A."/>
        </authorList>
    </citation>
    <scope>NUCLEOTIDE SEQUENCE [LARGE SCALE GENOMIC DNA]</scope>
    <source>
        <strain evidence="3">zdho120</strain>
    </source>
</reference>
<gene>
    <name evidence="2" type="ORF">PHMEG_00023058</name>
</gene>
<comment type="caution">
    <text evidence="2">The sequence shown here is derived from an EMBL/GenBank/DDBJ whole genome shotgun (WGS) entry which is preliminary data.</text>
</comment>
<evidence type="ECO:0000256" key="1">
    <source>
        <dbReference type="SAM" id="MobiDB-lite"/>
    </source>
</evidence>
<name>A0A225VHX6_9STRA</name>